<name>F2NIH1_DESAR</name>
<protein>
    <submittedName>
        <fullName evidence="1">Uncharacterized protein</fullName>
    </submittedName>
</protein>
<dbReference type="RefSeq" id="WP_013707482.1">
    <property type="nucleotide sequence ID" value="NC_015388.1"/>
</dbReference>
<dbReference type="KEGG" id="dao:Desac_2555"/>
<gene>
    <name evidence="1" type="ordered locus">Desac_2555</name>
</gene>
<keyword evidence="2" id="KW-1185">Reference proteome</keyword>
<proteinExistence type="predicted"/>
<accession>F2NIH1</accession>
<dbReference type="EMBL" id="CP002629">
    <property type="protein sequence ID" value="AEB10373.1"/>
    <property type="molecule type" value="Genomic_DNA"/>
</dbReference>
<dbReference type="STRING" id="880072.Desac_2555"/>
<evidence type="ECO:0000313" key="1">
    <source>
        <dbReference type="EMBL" id="AEB10373.1"/>
    </source>
</evidence>
<sequence length="123" mass="14001">MENFRRDQDQECIKTVVEKLQNKLAGHRYPFKIKFCVIKVTIETWLLADERAIGNVVGQHVPPVMGSLEDIENPKDCLMQILTTAKVGYTDEKAGQIAAAADLEKIAYRCPGFNRFREDIQDC</sequence>
<dbReference type="Proteomes" id="UP000000483">
    <property type="component" value="Chromosome"/>
</dbReference>
<evidence type="ECO:0000313" key="2">
    <source>
        <dbReference type="Proteomes" id="UP000000483"/>
    </source>
</evidence>
<dbReference type="AlphaFoldDB" id="F2NIH1"/>
<reference evidence="1 2" key="1">
    <citation type="journal article" date="2011" name="Stand. Genomic Sci.">
        <title>Complete genome sequence of the acetate-degrading sulfate reducer Desulfobacca acetoxidans type strain (ASRB2).</title>
        <authorList>
            <person name="Goker M."/>
            <person name="Teshima H."/>
            <person name="Lapidus A."/>
            <person name="Nolan M."/>
            <person name="Lucas S."/>
            <person name="Hammon N."/>
            <person name="Deshpande S."/>
            <person name="Cheng J.F."/>
            <person name="Tapia R."/>
            <person name="Han C."/>
            <person name="Goodwin L."/>
            <person name="Pitluck S."/>
            <person name="Huntemann M."/>
            <person name="Liolios K."/>
            <person name="Ivanova N."/>
            <person name="Pagani I."/>
            <person name="Mavromatis K."/>
            <person name="Ovchinikova G."/>
            <person name="Pati A."/>
            <person name="Chen A."/>
            <person name="Palaniappan K."/>
            <person name="Land M."/>
            <person name="Hauser L."/>
            <person name="Brambilla E.M."/>
            <person name="Rohde M."/>
            <person name="Spring S."/>
            <person name="Detter J.C."/>
            <person name="Woyke T."/>
            <person name="Bristow J."/>
            <person name="Eisen J.A."/>
            <person name="Markowitz V."/>
            <person name="Hugenholtz P."/>
            <person name="Kyrpides N.C."/>
            <person name="Klenk H.P."/>
        </authorList>
    </citation>
    <scope>NUCLEOTIDE SEQUENCE [LARGE SCALE GENOMIC DNA]</scope>
    <source>
        <strain evidence="2">ATCC 700848 / DSM 11109 / ASRB2</strain>
    </source>
</reference>
<reference evidence="2" key="2">
    <citation type="submission" date="2011-03" db="EMBL/GenBank/DDBJ databases">
        <title>The complete genome of Desulfobacca acetoxidans DSM 11109.</title>
        <authorList>
            <consortium name="US DOE Joint Genome Institute (JGI-PGF)"/>
            <person name="Lucas S."/>
            <person name="Copeland A."/>
            <person name="Lapidus A."/>
            <person name="Bruce D."/>
            <person name="Goodwin L."/>
            <person name="Pitluck S."/>
            <person name="Peters L."/>
            <person name="Kyrpides N."/>
            <person name="Mavromatis K."/>
            <person name="Ivanova N."/>
            <person name="Ovchinnikova G."/>
            <person name="Teshima H."/>
            <person name="Detter J.C."/>
            <person name="Han C."/>
            <person name="Land M."/>
            <person name="Hauser L."/>
            <person name="Markowitz V."/>
            <person name="Cheng J.-F."/>
            <person name="Hugenholtz P."/>
            <person name="Woyke T."/>
            <person name="Wu D."/>
            <person name="Spring S."/>
            <person name="Schueler E."/>
            <person name="Brambilla E."/>
            <person name="Klenk H.-P."/>
            <person name="Eisen J.A."/>
        </authorList>
    </citation>
    <scope>NUCLEOTIDE SEQUENCE [LARGE SCALE GENOMIC DNA]</scope>
    <source>
        <strain evidence="2">ATCC 700848 / DSM 11109 / ASRB2</strain>
    </source>
</reference>
<organism evidence="1 2">
    <name type="scientific">Desulfobacca acetoxidans (strain ATCC 700848 / DSM 11109 / ASRB2)</name>
    <dbReference type="NCBI Taxonomy" id="880072"/>
    <lineage>
        <taxon>Bacteria</taxon>
        <taxon>Pseudomonadati</taxon>
        <taxon>Thermodesulfobacteriota</taxon>
        <taxon>Desulfobaccia</taxon>
        <taxon>Desulfobaccales</taxon>
        <taxon>Desulfobaccaceae</taxon>
        <taxon>Desulfobacca</taxon>
    </lineage>
</organism>
<dbReference type="HOGENOM" id="CLU_2011552_0_0_7"/>